<feature type="site" description="Important for catalytic activity" evidence="7">
    <location>
        <position position="222"/>
    </location>
</feature>
<evidence type="ECO:0000259" key="8">
    <source>
        <dbReference type="Pfam" id="PF03372"/>
    </source>
</evidence>
<feature type="binding site" evidence="6">
    <location>
        <position position="248"/>
    </location>
    <ligand>
        <name>Mg(2+)</name>
        <dbReference type="ChEBI" id="CHEBI:18420"/>
        <label>1</label>
    </ligand>
</feature>
<feature type="binding site" evidence="6">
    <location>
        <position position="153"/>
    </location>
    <ligand>
        <name>Mg(2+)</name>
        <dbReference type="ChEBI" id="CHEBI:18420"/>
        <label>1</label>
    </ligand>
</feature>
<evidence type="ECO:0000256" key="2">
    <source>
        <dbReference type="ARBA" id="ARBA00022723"/>
    </source>
</evidence>
<dbReference type="SUPFAM" id="SSF56219">
    <property type="entry name" value="DNase I-like"/>
    <property type="match status" value="1"/>
</dbReference>
<dbReference type="Pfam" id="PF03372">
    <property type="entry name" value="Exo_endo_phos"/>
    <property type="match status" value="1"/>
</dbReference>
<organism evidence="9 10">
    <name type="scientific">Methanobacterium subterraneum</name>
    <dbReference type="NCBI Taxonomy" id="59277"/>
    <lineage>
        <taxon>Archaea</taxon>
        <taxon>Methanobacteriati</taxon>
        <taxon>Methanobacteriota</taxon>
        <taxon>Methanomada group</taxon>
        <taxon>Methanobacteria</taxon>
        <taxon>Methanobacteriales</taxon>
        <taxon>Methanobacteriaceae</taxon>
        <taxon>Methanobacterium</taxon>
    </lineage>
</organism>
<dbReference type="InterPro" id="IPR005135">
    <property type="entry name" value="Endo/exonuclease/phosphatase"/>
</dbReference>
<dbReference type="NCBIfam" id="TIGR00633">
    <property type="entry name" value="xth"/>
    <property type="match status" value="1"/>
</dbReference>
<keyword evidence="6" id="KW-0464">Manganese</keyword>
<dbReference type="CDD" id="cd09085">
    <property type="entry name" value="Mth212-like_AP-endo"/>
    <property type="match status" value="1"/>
</dbReference>
<dbReference type="EMBL" id="CP017766">
    <property type="protein sequence ID" value="AUB55053.1"/>
    <property type="molecule type" value="Genomic_DNA"/>
</dbReference>
<dbReference type="Gene3D" id="3.60.10.10">
    <property type="entry name" value="Endonuclease/exonuclease/phosphatase"/>
    <property type="match status" value="1"/>
</dbReference>
<dbReference type="RefSeq" id="WP_100905031.1">
    <property type="nucleotide sequence ID" value="NZ_CP017766.1"/>
</dbReference>
<dbReference type="FunFam" id="3.60.10.10:FF:000026">
    <property type="entry name" value="Exodeoxyribonuclease III"/>
    <property type="match status" value="1"/>
</dbReference>
<evidence type="ECO:0000256" key="1">
    <source>
        <dbReference type="ARBA" id="ARBA00007092"/>
    </source>
</evidence>
<evidence type="ECO:0000256" key="3">
    <source>
        <dbReference type="ARBA" id="ARBA00022801"/>
    </source>
</evidence>
<feature type="binding site" evidence="6">
    <location>
        <position position="151"/>
    </location>
    <ligand>
        <name>Mg(2+)</name>
        <dbReference type="ChEBI" id="CHEBI:18420"/>
        <label>1</label>
    </ligand>
</feature>
<dbReference type="InterPro" id="IPR036691">
    <property type="entry name" value="Endo/exonu/phosph_ase_sf"/>
</dbReference>
<feature type="active site" evidence="5">
    <location>
        <position position="111"/>
    </location>
</feature>
<feature type="site" description="Interaction with DNA substrate" evidence="7">
    <location>
        <position position="248"/>
    </location>
</feature>
<dbReference type="GO" id="GO:0008081">
    <property type="term" value="F:phosphoric diester hydrolase activity"/>
    <property type="evidence" value="ECO:0007669"/>
    <property type="project" value="TreeGrafter"/>
</dbReference>
<feature type="site" description="Transition state stabilizer" evidence="7">
    <location>
        <position position="153"/>
    </location>
</feature>
<feature type="domain" description="Endonuclease/exonuclease/phosphatase" evidence="8">
    <location>
        <begin position="7"/>
        <end position="248"/>
    </location>
</feature>
<dbReference type="GO" id="GO:0003906">
    <property type="term" value="F:DNA-(apurinic or apyrimidinic site) endonuclease activity"/>
    <property type="evidence" value="ECO:0007669"/>
    <property type="project" value="TreeGrafter"/>
</dbReference>
<keyword evidence="3" id="KW-0378">Hydrolase</keyword>
<reference evidence="9 10" key="1">
    <citation type="submission" date="2016-10" db="EMBL/GenBank/DDBJ databases">
        <title>Comparative genomics between deep and shallow subseafloor isolates.</title>
        <authorList>
            <person name="Ishii S."/>
            <person name="Miller J.R."/>
            <person name="Sutton G."/>
            <person name="Suzuki S."/>
            <person name="Methe B."/>
            <person name="Inagaki F."/>
            <person name="Imachi H."/>
        </authorList>
    </citation>
    <scope>NUCLEOTIDE SEQUENCE [LARGE SCALE GENOMIC DNA]</scope>
    <source>
        <strain evidence="9 10">MO-MB1</strain>
    </source>
</reference>
<keyword evidence="2 6" id="KW-0479">Metal-binding</keyword>
<dbReference type="OrthoDB" id="146626at2157"/>
<evidence type="ECO:0000313" key="10">
    <source>
        <dbReference type="Proteomes" id="UP000232806"/>
    </source>
</evidence>
<evidence type="ECO:0000256" key="7">
    <source>
        <dbReference type="PIRSR" id="PIRSR604808-3"/>
    </source>
</evidence>
<feature type="binding site" evidence="6">
    <location>
        <position position="247"/>
    </location>
    <ligand>
        <name>Mg(2+)</name>
        <dbReference type="ChEBI" id="CHEBI:18420"/>
        <label>1</label>
    </ligand>
</feature>
<proteinExistence type="inferred from homology"/>
<feature type="binding site" evidence="6">
    <location>
        <position position="38"/>
    </location>
    <ligand>
        <name>Mg(2+)</name>
        <dbReference type="ChEBI" id="CHEBI:18420"/>
        <label>1</label>
    </ligand>
</feature>
<dbReference type="NCBIfam" id="TIGR00195">
    <property type="entry name" value="exoDNase_III"/>
    <property type="match status" value="1"/>
</dbReference>
<dbReference type="GO" id="GO:0003677">
    <property type="term" value="F:DNA binding"/>
    <property type="evidence" value="ECO:0007669"/>
    <property type="project" value="InterPro"/>
</dbReference>
<dbReference type="AlphaFoldDB" id="A0A2H4VAE0"/>
<dbReference type="InterPro" id="IPR020847">
    <property type="entry name" value="AP_endonuclease_F1_BS"/>
</dbReference>
<dbReference type="InterPro" id="IPR004808">
    <property type="entry name" value="AP_endonuc_1"/>
</dbReference>
<protein>
    <submittedName>
        <fullName evidence="9">Exodeoxyribonuclease III</fullName>
    </submittedName>
</protein>
<dbReference type="GeneID" id="35123624"/>
<dbReference type="GO" id="GO:0008311">
    <property type="term" value="F:double-stranded DNA 3'-5' DNA exonuclease activity"/>
    <property type="evidence" value="ECO:0007669"/>
    <property type="project" value="TreeGrafter"/>
</dbReference>
<dbReference type="GO" id="GO:0006284">
    <property type="term" value="P:base-excision repair"/>
    <property type="evidence" value="ECO:0007669"/>
    <property type="project" value="TreeGrafter"/>
</dbReference>
<evidence type="ECO:0000256" key="6">
    <source>
        <dbReference type="PIRSR" id="PIRSR604808-2"/>
    </source>
</evidence>
<dbReference type="GO" id="GO:0046872">
    <property type="term" value="F:metal ion binding"/>
    <property type="evidence" value="ECO:0007669"/>
    <property type="project" value="UniProtKB-KW"/>
</dbReference>
<sequence length="259" mass="30468">MRKIRILSWNVNGIRAVHRKGFREWFMKDKPDILCIQETKAVRKQFPADIRGIDGYNLYLSEAERKGYSGVATYTSIKPEKVQNGFGIPKFDSEGRTLIKDFGDFVLFNIYFPNGKMSPERLQYKLDFYDSFLDYADALKEEGRNIVVCGDVNTAHHEIDLARPKENEKISGFLPIEREWMDRFLSHGYVDTFREFNQEPDNYSWWSYRTRARERNVGWRLDYFFVNQEFMKNVESAYILTDVMGSDHCPVGIDIKLDG</sequence>
<dbReference type="PROSITE" id="PS51435">
    <property type="entry name" value="AP_NUCLEASE_F1_4"/>
    <property type="match status" value="1"/>
</dbReference>
<evidence type="ECO:0000313" key="9">
    <source>
        <dbReference type="EMBL" id="AUB55053.1"/>
    </source>
</evidence>
<accession>A0A2H4VAE0</accession>
<dbReference type="PROSITE" id="PS00726">
    <property type="entry name" value="AP_NUCLEASE_F1_1"/>
    <property type="match status" value="1"/>
</dbReference>
<evidence type="ECO:0000256" key="4">
    <source>
        <dbReference type="ARBA" id="ARBA00022842"/>
    </source>
</evidence>
<dbReference type="PANTHER" id="PTHR22748">
    <property type="entry name" value="AP ENDONUCLEASE"/>
    <property type="match status" value="1"/>
</dbReference>
<dbReference type="PANTHER" id="PTHR22748:SF6">
    <property type="entry name" value="DNA-(APURINIC OR APYRIMIDINIC SITE) ENDONUCLEASE"/>
    <property type="match status" value="1"/>
</dbReference>
<evidence type="ECO:0000256" key="5">
    <source>
        <dbReference type="PIRSR" id="PIRSR604808-1"/>
    </source>
</evidence>
<keyword evidence="4 6" id="KW-0460">Magnesium</keyword>
<feature type="active site" description="Proton acceptor" evidence="5">
    <location>
        <position position="248"/>
    </location>
</feature>
<name>A0A2H4VAE0_9EURY</name>
<comment type="cofactor">
    <cofactor evidence="6">
        <name>Mg(2+)</name>
        <dbReference type="ChEBI" id="CHEBI:18420"/>
    </cofactor>
    <cofactor evidence="6">
        <name>Mn(2+)</name>
        <dbReference type="ChEBI" id="CHEBI:29035"/>
    </cofactor>
    <text evidence="6">Probably binds two magnesium or manganese ions per subunit.</text>
</comment>
<dbReference type="Proteomes" id="UP000232806">
    <property type="component" value="Chromosome"/>
</dbReference>
<feature type="active site" description="Proton donor/acceptor" evidence="5">
    <location>
        <position position="151"/>
    </location>
</feature>
<gene>
    <name evidence="9" type="ORF">BK007_02835</name>
</gene>
<comment type="similarity">
    <text evidence="1">Belongs to the DNA repair enzymes AP/ExoA family.</text>
</comment>
<feature type="binding site" evidence="6">
    <location>
        <position position="10"/>
    </location>
    <ligand>
        <name>Mg(2+)</name>
        <dbReference type="ChEBI" id="CHEBI:18420"/>
        <label>1</label>
    </ligand>
</feature>